<dbReference type="InterPro" id="IPR000634">
    <property type="entry name" value="Ser/Thr_deHydtase_PyrdxlP-BS"/>
</dbReference>
<dbReference type="OrthoDB" id="7773036at2759"/>
<evidence type="ECO:0000256" key="4">
    <source>
        <dbReference type="ARBA" id="ARBA00010869"/>
    </source>
</evidence>
<dbReference type="InterPro" id="IPR036052">
    <property type="entry name" value="TrpB-like_PALP_sf"/>
</dbReference>
<dbReference type="GO" id="GO:0005737">
    <property type="term" value="C:cytoplasm"/>
    <property type="evidence" value="ECO:0007669"/>
    <property type="project" value="UniProtKB-SubCell"/>
</dbReference>
<reference evidence="12" key="1">
    <citation type="journal article" date="2020" name="Stud. Mycol.">
        <title>101 Dothideomycetes genomes: a test case for predicting lifestyles and emergence of pathogens.</title>
        <authorList>
            <person name="Haridas S."/>
            <person name="Albert R."/>
            <person name="Binder M."/>
            <person name="Bloem J."/>
            <person name="Labutti K."/>
            <person name="Salamov A."/>
            <person name="Andreopoulos B."/>
            <person name="Baker S."/>
            <person name="Barry K."/>
            <person name="Bills G."/>
            <person name="Bluhm B."/>
            <person name="Cannon C."/>
            <person name="Castanera R."/>
            <person name="Culley D."/>
            <person name="Daum C."/>
            <person name="Ezra D."/>
            <person name="Gonzalez J."/>
            <person name="Henrissat B."/>
            <person name="Kuo A."/>
            <person name="Liang C."/>
            <person name="Lipzen A."/>
            <person name="Lutzoni F."/>
            <person name="Magnuson J."/>
            <person name="Mondo S."/>
            <person name="Nolan M."/>
            <person name="Ohm R."/>
            <person name="Pangilinan J."/>
            <person name="Park H.-J."/>
            <person name="Ramirez L."/>
            <person name="Alfaro M."/>
            <person name="Sun H."/>
            <person name="Tritt A."/>
            <person name="Yoshinaga Y."/>
            <person name="Zwiers L.-H."/>
            <person name="Turgeon B."/>
            <person name="Goodwin S."/>
            <person name="Spatafora J."/>
            <person name="Crous P."/>
            <person name="Grigoriev I."/>
        </authorList>
    </citation>
    <scope>NUCLEOTIDE SEQUENCE</scope>
    <source>
        <strain evidence="12">CBS 116435</strain>
    </source>
</reference>
<dbReference type="InterPro" id="IPR050147">
    <property type="entry name" value="Ser/Thr_Dehydratase"/>
</dbReference>
<comment type="caution">
    <text evidence="12">The sequence shown here is derived from an EMBL/GenBank/DDBJ whole genome shotgun (WGS) entry which is preliminary data.</text>
</comment>
<evidence type="ECO:0000313" key="12">
    <source>
        <dbReference type="EMBL" id="KAF2717805.1"/>
    </source>
</evidence>
<dbReference type="GO" id="GO:0004794">
    <property type="term" value="F:threonine deaminase activity"/>
    <property type="evidence" value="ECO:0007669"/>
    <property type="project" value="TreeGrafter"/>
</dbReference>
<evidence type="ECO:0000256" key="6">
    <source>
        <dbReference type="ARBA" id="ARBA00022432"/>
    </source>
</evidence>
<dbReference type="GO" id="GO:0003941">
    <property type="term" value="F:L-serine ammonia-lyase activity"/>
    <property type="evidence" value="ECO:0007669"/>
    <property type="project" value="UniProtKB-EC"/>
</dbReference>
<keyword evidence="13" id="KW-1185">Reference proteome</keyword>
<keyword evidence="8" id="KW-0663">Pyridoxal phosphate</keyword>
<dbReference type="EMBL" id="MU003836">
    <property type="protein sequence ID" value="KAF2717805.1"/>
    <property type="molecule type" value="Genomic_DNA"/>
</dbReference>
<dbReference type="Pfam" id="PF00291">
    <property type="entry name" value="PALP"/>
    <property type="match status" value="1"/>
</dbReference>
<dbReference type="GO" id="GO:0030170">
    <property type="term" value="F:pyridoxal phosphate binding"/>
    <property type="evidence" value="ECO:0007669"/>
    <property type="project" value="InterPro"/>
</dbReference>
<accession>A0A9P4Q1K9</accession>
<dbReference type="AlphaFoldDB" id="A0A9P4Q1K9"/>
<dbReference type="GO" id="GO:0006094">
    <property type="term" value="P:gluconeogenesis"/>
    <property type="evidence" value="ECO:0007669"/>
    <property type="project" value="UniProtKB-KW"/>
</dbReference>
<dbReference type="FunFam" id="3.40.50.1100:FF:000040">
    <property type="entry name" value="L-serine dehydratase, putative"/>
    <property type="match status" value="1"/>
</dbReference>
<evidence type="ECO:0000259" key="11">
    <source>
        <dbReference type="Pfam" id="PF00291"/>
    </source>
</evidence>
<dbReference type="GO" id="GO:0009097">
    <property type="term" value="P:isoleucine biosynthetic process"/>
    <property type="evidence" value="ECO:0007669"/>
    <property type="project" value="TreeGrafter"/>
</dbReference>
<dbReference type="GO" id="GO:0006565">
    <property type="term" value="P:L-serine catabolic process"/>
    <property type="evidence" value="ECO:0007669"/>
    <property type="project" value="TreeGrafter"/>
</dbReference>
<dbReference type="EC" id="4.3.1.17" evidence="5"/>
<dbReference type="PANTHER" id="PTHR48078">
    <property type="entry name" value="THREONINE DEHYDRATASE, MITOCHONDRIAL-RELATED"/>
    <property type="match status" value="1"/>
</dbReference>
<dbReference type="InterPro" id="IPR001926">
    <property type="entry name" value="TrpB-like_PALP"/>
</dbReference>
<dbReference type="SUPFAM" id="SSF53686">
    <property type="entry name" value="Tryptophan synthase beta subunit-like PLP-dependent enzymes"/>
    <property type="match status" value="1"/>
</dbReference>
<evidence type="ECO:0000256" key="10">
    <source>
        <dbReference type="ARBA" id="ARBA00049406"/>
    </source>
</evidence>
<feature type="domain" description="Tryptophan synthase beta chain-like PALP" evidence="11">
    <location>
        <begin position="4"/>
        <end position="318"/>
    </location>
</feature>
<organism evidence="12 13">
    <name type="scientific">Polychaeton citri CBS 116435</name>
    <dbReference type="NCBI Taxonomy" id="1314669"/>
    <lineage>
        <taxon>Eukaryota</taxon>
        <taxon>Fungi</taxon>
        <taxon>Dikarya</taxon>
        <taxon>Ascomycota</taxon>
        <taxon>Pezizomycotina</taxon>
        <taxon>Dothideomycetes</taxon>
        <taxon>Dothideomycetidae</taxon>
        <taxon>Capnodiales</taxon>
        <taxon>Capnodiaceae</taxon>
        <taxon>Polychaeton</taxon>
    </lineage>
</organism>
<comment type="pathway">
    <text evidence="3">Carbohydrate biosynthesis; gluconeogenesis.</text>
</comment>
<protein>
    <recommendedName>
        <fullName evidence="5">L-serine ammonia-lyase</fullName>
        <ecNumber evidence="5">4.3.1.17</ecNumber>
    </recommendedName>
</protein>
<gene>
    <name evidence="12" type="ORF">K431DRAFT_232301</name>
</gene>
<evidence type="ECO:0000256" key="1">
    <source>
        <dbReference type="ARBA" id="ARBA00001933"/>
    </source>
</evidence>
<keyword evidence="7" id="KW-0963">Cytoplasm</keyword>
<comment type="cofactor">
    <cofactor evidence="1">
        <name>pyridoxal 5'-phosphate</name>
        <dbReference type="ChEBI" id="CHEBI:597326"/>
    </cofactor>
</comment>
<sequence length="336" mass="35687">MKLWRETPLIESTKLSEAAGCRILLKLENLQPSGSFKSRGIGNYCQQALLRAASPSAVHYYCASGGNAGLACVYAARSLGKSSTVVVPTTTKPMMIDRIKAAGASEVVQIGKHIAEADQYLKCILLPAAKLKGQEPVYIHPFDHEDIFAGHRTIVDEIRTQLSWSDDGAPDAIVCAVGGGGLFTGIHRGIQAQGESWERTQLIGAQTQGANALSASLENGQIVTLPGITSLATSLGCTKCAQKAFDIAKQGQASGRVKTVVFSDAEAAMGCWQLADNERILVELACGVCTAVCYGGRLEKVVGRPLSKKEKVVIVLCGGSNINASMIEEYREQFGI</sequence>
<dbReference type="PANTHER" id="PTHR48078:SF2">
    <property type="entry name" value="CATABOLIC L-SERINE_THREONINE DEHYDRATASE"/>
    <property type="match status" value="1"/>
</dbReference>
<keyword evidence="6" id="KW-0312">Gluconeogenesis</keyword>
<comment type="catalytic activity">
    <reaction evidence="10">
        <text>L-serine = pyruvate + NH4(+)</text>
        <dbReference type="Rhea" id="RHEA:19169"/>
        <dbReference type="ChEBI" id="CHEBI:15361"/>
        <dbReference type="ChEBI" id="CHEBI:28938"/>
        <dbReference type="ChEBI" id="CHEBI:33384"/>
        <dbReference type="EC" id="4.3.1.17"/>
    </reaction>
</comment>
<proteinExistence type="inferred from homology"/>
<evidence type="ECO:0000256" key="3">
    <source>
        <dbReference type="ARBA" id="ARBA00004742"/>
    </source>
</evidence>
<comment type="similarity">
    <text evidence="4">Belongs to the serine/threonine dehydratase family.</text>
</comment>
<dbReference type="PROSITE" id="PS00165">
    <property type="entry name" value="DEHYDRATASE_SER_THR"/>
    <property type="match status" value="1"/>
</dbReference>
<evidence type="ECO:0000256" key="2">
    <source>
        <dbReference type="ARBA" id="ARBA00004496"/>
    </source>
</evidence>
<evidence type="ECO:0000256" key="8">
    <source>
        <dbReference type="ARBA" id="ARBA00022898"/>
    </source>
</evidence>
<dbReference type="Gene3D" id="3.40.50.1100">
    <property type="match status" value="2"/>
</dbReference>
<evidence type="ECO:0000256" key="5">
    <source>
        <dbReference type="ARBA" id="ARBA00012093"/>
    </source>
</evidence>
<dbReference type="GO" id="GO:0006567">
    <property type="term" value="P:L-threonine catabolic process"/>
    <property type="evidence" value="ECO:0007669"/>
    <property type="project" value="TreeGrafter"/>
</dbReference>
<keyword evidence="9" id="KW-0456">Lyase</keyword>
<evidence type="ECO:0000313" key="13">
    <source>
        <dbReference type="Proteomes" id="UP000799441"/>
    </source>
</evidence>
<evidence type="ECO:0000256" key="7">
    <source>
        <dbReference type="ARBA" id="ARBA00022490"/>
    </source>
</evidence>
<name>A0A9P4Q1K9_9PEZI</name>
<dbReference type="Proteomes" id="UP000799441">
    <property type="component" value="Unassembled WGS sequence"/>
</dbReference>
<evidence type="ECO:0000256" key="9">
    <source>
        <dbReference type="ARBA" id="ARBA00023239"/>
    </source>
</evidence>
<comment type="subcellular location">
    <subcellularLocation>
        <location evidence="2">Cytoplasm</location>
    </subcellularLocation>
</comment>